<feature type="compositionally biased region" description="Polar residues" evidence="1">
    <location>
        <begin position="991"/>
        <end position="1000"/>
    </location>
</feature>
<feature type="compositionally biased region" description="Low complexity" evidence="1">
    <location>
        <begin position="420"/>
        <end position="489"/>
    </location>
</feature>
<feature type="region of interest" description="Disordered" evidence="1">
    <location>
        <begin position="1096"/>
        <end position="1131"/>
    </location>
</feature>
<evidence type="ECO:0000256" key="2">
    <source>
        <dbReference type="SAM" id="SignalP"/>
    </source>
</evidence>
<dbReference type="EMBL" id="PDUG01000003">
    <property type="protein sequence ID" value="PIC43103.1"/>
    <property type="molecule type" value="Genomic_DNA"/>
</dbReference>
<organism evidence="3 4">
    <name type="scientific">Caenorhabditis nigoni</name>
    <dbReference type="NCBI Taxonomy" id="1611254"/>
    <lineage>
        <taxon>Eukaryota</taxon>
        <taxon>Metazoa</taxon>
        <taxon>Ecdysozoa</taxon>
        <taxon>Nematoda</taxon>
        <taxon>Chromadorea</taxon>
        <taxon>Rhabditida</taxon>
        <taxon>Rhabditina</taxon>
        <taxon>Rhabditomorpha</taxon>
        <taxon>Rhabditoidea</taxon>
        <taxon>Rhabditidae</taxon>
        <taxon>Peloderinae</taxon>
        <taxon>Caenorhabditis</taxon>
    </lineage>
</organism>
<dbReference type="Proteomes" id="UP000230233">
    <property type="component" value="Chromosome III"/>
</dbReference>
<feature type="compositionally biased region" description="Low complexity" evidence="1">
    <location>
        <begin position="1020"/>
        <end position="1035"/>
    </location>
</feature>
<feature type="chain" id="PRO_5013841945" evidence="2">
    <location>
        <begin position="25"/>
        <end position="1386"/>
    </location>
</feature>
<feature type="compositionally biased region" description="Polar residues" evidence="1">
    <location>
        <begin position="711"/>
        <end position="722"/>
    </location>
</feature>
<feature type="compositionally biased region" description="Polar residues" evidence="1">
    <location>
        <begin position="252"/>
        <end position="263"/>
    </location>
</feature>
<feature type="region of interest" description="Disordered" evidence="1">
    <location>
        <begin position="334"/>
        <end position="365"/>
    </location>
</feature>
<feature type="region of interest" description="Disordered" evidence="1">
    <location>
        <begin position="396"/>
        <end position="539"/>
    </location>
</feature>
<feature type="compositionally biased region" description="Low complexity" evidence="1">
    <location>
        <begin position="1001"/>
        <end position="1012"/>
    </location>
</feature>
<keyword evidence="4" id="KW-1185">Reference proteome</keyword>
<sequence length="1386" mass="155336">MQNSALFPALLSLLLLASSIIVRGNEGNGRQAFMDTGKTDFCDNSILLQTTSRMSGRTSRGRKRASKRDGTSNDKATFKRQRHLTPEPANELRRNETKAKPKPDAPKSLIPHGTGSYILTLSEATEKSFGNALNSPFTQRDMIMCLIRFPWKSKDENKPYEMTIAVSALYNMDKVAEKLMEMFNVPKELMKMAVSPALKRSVNEKTTLRELAHKDIYMPHVLLNVSLVDSEPFKKKLDEAIKRQEEEKRKQPSLQMSHGNPNGIQAAPETTKPPIGSIIAHQNIEDIDYDNVPPNASPVVQNARQGVVAPPTPKATIPASIQQNPNAVQLNAYHQQPKQVQQPQRPRHEPIQRRNRYQEKQQRELQKALLRRQQGPGQPIRLSLPYPQREQLMIQQANQHQQRQQLQPQQASLQPPPRQDQPIQPIQQSGQNQQRQQLQSQPDPRSPPQLLHQPNPVVLPNPQRQQQPVQAIQQEEQHRQQQQLQAQPTPLSPPQRQEQPIRLGLPNPQRQGQQTHQHQQRQQVQPQLAPPHPQQKMKNVPLSKVSSMVSYEDLPPSRIPPHRLILNPTTSRAPHPEQNQGLEKDRFGHVYAEFTVGDKRRILNDYPSGDRTDYSKANDDEIHEFFKSFQPTRLIQILTMNKSKFLFNMKTIEDQMRKGSSSEEAKKKSNWQVYKDKTDTIDRQIGVIEKALASTTVNTNSVRGAPAQPQHLRQQSGPSIQPNLVRAPDQSSNLTKGQTVQQRQPQPIATVDASPVRVAPSPQKLCLQQPGPSVQPILARPPVQVSNLSNGQAVQPQPITTVDANMVRVAPSKQQQHRQQIGPNIQPIHAGPLGKAANVSNGQTVQQQQPITMAHANLVKVVLSPQQSPRQQIGPNVQPIVSRSPGQVSNLSNGQTVQQRPQQHPIITLDAKSVRGAPSQQQQQPPPRQQTGPNAQPIVARPPGPSSDLPNGQTVQKQQPITTVNANSVRVASSPQQPSRQQVQPNLGRTPGQTSSLSNGQTVQQRPQQQPTITLDASPVRVASSQQQQQAHRQQIGPNISPILPRANLSNSQTVQPRQQRPITTVEASPVRVAPPQQQQQYRQQIGPNISPIIARHQGQSSNSSNGQTVQPQQQQSTPKAPGQYRHPSSAQPIRPHELQQLQRTPGQNGPLPGGQSTQRTPIYQRVPGPVVVSSDGQAMKLPPGLVATNQRIQLPVGALNRVTTVRNNQRPTPPQPPDRSILLQNKKPIPKFQFIKIIDAQTENFVREWHFESNPKPAPFHRDNTIKAVHELSAFADEYDHAPTDFLAPYYKTNVYPKPGERMSQKMFYWFETRKRWDAAGVRIPLLNQEDQLQLKSALQNIRPSDIEKWETVFELLQIENPLRTHYQKSMSSTNGSSKGSSTDA</sequence>
<dbReference type="OrthoDB" id="10436797at2759"/>
<comment type="caution">
    <text evidence="3">The sequence shown here is derived from an EMBL/GenBank/DDBJ whole genome shotgun (WGS) entry which is preliminary data.</text>
</comment>
<gene>
    <name evidence="3" type="primary">Cnig_chr_III.g9975</name>
    <name evidence="3" type="ORF">B9Z55_009975</name>
</gene>
<feature type="compositionally biased region" description="Basic and acidic residues" evidence="1">
    <location>
        <begin position="90"/>
        <end position="105"/>
    </location>
</feature>
<reference evidence="4" key="1">
    <citation type="submission" date="2017-10" db="EMBL/GenBank/DDBJ databases">
        <title>Rapid genome shrinkage in a self-fertile nematode reveals novel sperm competition proteins.</title>
        <authorList>
            <person name="Yin D."/>
            <person name="Schwarz E.M."/>
            <person name="Thomas C.G."/>
            <person name="Felde R.L."/>
            <person name="Korf I.F."/>
            <person name="Cutter A.D."/>
            <person name="Schartner C.M."/>
            <person name="Ralston E.J."/>
            <person name="Meyer B.J."/>
            <person name="Haag E.S."/>
        </authorList>
    </citation>
    <scope>NUCLEOTIDE SEQUENCE [LARGE SCALE GENOMIC DNA]</scope>
    <source>
        <strain evidence="4">JU1422</strain>
    </source>
</reference>
<evidence type="ECO:0000313" key="4">
    <source>
        <dbReference type="Proteomes" id="UP000230233"/>
    </source>
</evidence>
<proteinExistence type="predicted"/>
<feature type="compositionally biased region" description="Basic and acidic residues" evidence="1">
    <location>
        <begin position="346"/>
        <end position="365"/>
    </location>
</feature>
<feature type="compositionally biased region" description="Polar residues" evidence="1">
    <location>
        <begin position="1048"/>
        <end position="1067"/>
    </location>
</feature>
<feature type="compositionally biased region" description="Polar residues" evidence="1">
    <location>
        <begin position="729"/>
        <end position="747"/>
    </location>
</feature>
<feature type="region of interest" description="Disordered" evidence="1">
    <location>
        <begin position="699"/>
        <end position="751"/>
    </location>
</feature>
<feature type="compositionally biased region" description="Low complexity" evidence="1">
    <location>
        <begin position="335"/>
        <end position="344"/>
    </location>
</feature>
<feature type="compositionally biased region" description="Low complexity" evidence="1">
    <location>
        <begin position="973"/>
        <end position="985"/>
    </location>
</feature>
<accession>A0A2G5UUE2</accession>
<feature type="compositionally biased region" description="Low complexity" evidence="1">
    <location>
        <begin position="508"/>
        <end position="527"/>
    </location>
</feature>
<protein>
    <submittedName>
        <fullName evidence="3">Uncharacterized protein</fullName>
    </submittedName>
</protein>
<feature type="signal peptide" evidence="2">
    <location>
        <begin position="1"/>
        <end position="24"/>
    </location>
</feature>
<feature type="region of interest" description="Disordered" evidence="1">
    <location>
        <begin position="968"/>
        <end position="1083"/>
    </location>
</feature>
<name>A0A2G5UUE2_9PELO</name>
<feature type="compositionally biased region" description="Low complexity" evidence="1">
    <location>
        <begin position="396"/>
        <end position="413"/>
    </location>
</feature>
<feature type="compositionally biased region" description="Low complexity" evidence="1">
    <location>
        <begin position="1098"/>
        <end position="1119"/>
    </location>
</feature>
<feature type="region of interest" description="Disordered" evidence="1">
    <location>
        <begin position="52"/>
        <end position="111"/>
    </location>
</feature>
<keyword evidence="2" id="KW-0732">Signal</keyword>
<feature type="region of interest" description="Disordered" evidence="1">
    <location>
        <begin position="866"/>
        <end position="902"/>
    </location>
</feature>
<evidence type="ECO:0000313" key="3">
    <source>
        <dbReference type="EMBL" id="PIC43103.1"/>
    </source>
</evidence>
<feature type="region of interest" description="Disordered" evidence="1">
    <location>
        <begin position="244"/>
        <end position="274"/>
    </location>
</feature>
<feature type="region of interest" description="Disordered" evidence="1">
    <location>
        <begin position="1143"/>
        <end position="1165"/>
    </location>
</feature>
<feature type="region of interest" description="Disordered" evidence="1">
    <location>
        <begin position="914"/>
        <end position="956"/>
    </location>
</feature>
<dbReference type="STRING" id="1611254.A0A2G5UUE2"/>
<evidence type="ECO:0000256" key="1">
    <source>
        <dbReference type="SAM" id="MobiDB-lite"/>
    </source>
</evidence>